<accession>A0A250X9W2</accession>
<proteinExistence type="predicted"/>
<dbReference type="InterPro" id="IPR008138">
    <property type="entry name" value="SapB_2"/>
</dbReference>
<evidence type="ECO:0000256" key="2">
    <source>
        <dbReference type="ARBA" id="ARBA00023180"/>
    </source>
</evidence>
<dbReference type="Gene3D" id="1.10.225.10">
    <property type="entry name" value="Saposin-like"/>
    <property type="match status" value="2"/>
</dbReference>
<gene>
    <name evidence="4" type="ORF">CEUSTIGMA_g7321.t1</name>
</gene>
<dbReference type="Proteomes" id="UP000232323">
    <property type="component" value="Unassembled WGS sequence"/>
</dbReference>
<evidence type="ECO:0000256" key="1">
    <source>
        <dbReference type="ARBA" id="ARBA00023157"/>
    </source>
</evidence>
<keyword evidence="5" id="KW-1185">Reference proteome</keyword>
<dbReference type="GO" id="GO:0016020">
    <property type="term" value="C:membrane"/>
    <property type="evidence" value="ECO:0007669"/>
    <property type="project" value="GOC"/>
</dbReference>
<evidence type="ECO:0000313" key="5">
    <source>
        <dbReference type="Proteomes" id="UP000232323"/>
    </source>
</evidence>
<dbReference type="AlphaFoldDB" id="A0A250X9W2"/>
<feature type="domain" description="Saposin B-type" evidence="3">
    <location>
        <begin position="153"/>
        <end position="233"/>
    </location>
</feature>
<dbReference type="PANTHER" id="PTHR11480">
    <property type="entry name" value="SAPOSIN-RELATED"/>
    <property type="match status" value="1"/>
</dbReference>
<dbReference type="InterPro" id="IPR051428">
    <property type="entry name" value="Sphingo_Act-Surfact_Prot"/>
</dbReference>
<keyword evidence="2" id="KW-0325">Glycoprotein</keyword>
<dbReference type="InterPro" id="IPR008139">
    <property type="entry name" value="SaposinB_dom"/>
</dbReference>
<evidence type="ECO:0000313" key="4">
    <source>
        <dbReference type="EMBL" id="GAX79881.1"/>
    </source>
</evidence>
<sequence length="266" mass="29171">MREPLLRQLLSAQPQSENAELVKKVHNDEAECAQCQYVLHGLKSIRPGSGVTAMTRATEVCSSLPDPLSQSCKVIVEKWGPLLMDTMEHMEHACTFLGSCTFSALHAEEIKSLSTRGLGLLAMPPMIAQALSIVQDSLSAASKAKSGGMMVGDASACDKCKLTVLEIRMVINSAAVQQQIVNVTKGMCNYFAPYETQCRSAVDEYSPAVFELVDKYFQPDAICTELRICPAKSAVAMLRHASASEQHGFFWNLHIYVHKVWGMITQ</sequence>
<protein>
    <recommendedName>
        <fullName evidence="3">Saposin B-type domain-containing protein</fullName>
    </recommendedName>
</protein>
<dbReference type="SUPFAM" id="SSF47862">
    <property type="entry name" value="Saposin"/>
    <property type="match status" value="2"/>
</dbReference>
<dbReference type="InterPro" id="IPR008373">
    <property type="entry name" value="Saposin"/>
</dbReference>
<keyword evidence="1" id="KW-1015">Disulfide bond</keyword>
<reference evidence="4 5" key="1">
    <citation type="submission" date="2017-08" db="EMBL/GenBank/DDBJ databases">
        <title>Acidophilic green algal genome provides insights into adaptation to an acidic environment.</title>
        <authorList>
            <person name="Hirooka S."/>
            <person name="Hirose Y."/>
            <person name="Kanesaki Y."/>
            <person name="Higuchi S."/>
            <person name="Fujiwara T."/>
            <person name="Onuma R."/>
            <person name="Era A."/>
            <person name="Ohbayashi R."/>
            <person name="Uzuka A."/>
            <person name="Nozaki H."/>
            <person name="Yoshikawa H."/>
            <person name="Miyagishima S.Y."/>
        </authorList>
    </citation>
    <scope>NUCLEOTIDE SEQUENCE [LARGE SCALE GENOMIC DNA]</scope>
    <source>
        <strain evidence="4 5">NIES-2499</strain>
    </source>
</reference>
<dbReference type="InterPro" id="IPR011001">
    <property type="entry name" value="Saposin-like"/>
</dbReference>
<dbReference type="OrthoDB" id="69496at2759"/>
<comment type="caution">
    <text evidence="4">The sequence shown here is derived from an EMBL/GenBank/DDBJ whole genome shotgun (WGS) entry which is preliminary data.</text>
</comment>
<dbReference type="GO" id="GO:0005764">
    <property type="term" value="C:lysosome"/>
    <property type="evidence" value="ECO:0007669"/>
    <property type="project" value="InterPro"/>
</dbReference>
<dbReference type="PRINTS" id="PR01797">
    <property type="entry name" value="SAPOSIN"/>
</dbReference>
<dbReference type="PANTHER" id="PTHR11480:SF3">
    <property type="entry name" value="BCDNA.GH08312"/>
    <property type="match status" value="1"/>
</dbReference>
<dbReference type="STRING" id="1157962.A0A250X9W2"/>
<dbReference type="GO" id="GO:0006665">
    <property type="term" value="P:sphingolipid metabolic process"/>
    <property type="evidence" value="ECO:0007669"/>
    <property type="project" value="InterPro"/>
</dbReference>
<feature type="domain" description="Saposin B-type" evidence="3">
    <location>
        <begin position="28"/>
        <end position="104"/>
    </location>
</feature>
<organism evidence="4 5">
    <name type="scientific">Chlamydomonas eustigma</name>
    <dbReference type="NCBI Taxonomy" id="1157962"/>
    <lineage>
        <taxon>Eukaryota</taxon>
        <taxon>Viridiplantae</taxon>
        <taxon>Chlorophyta</taxon>
        <taxon>core chlorophytes</taxon>
        <taxon>Chlorophyceae</taxon>
        <taxon>CS clade</taxon>
        <taxon>Chlamydomonadales</taxon>
        <taxon>Chlamydomonadaceae</taxon>
        <taxon>Chlamydomonas</taxon>
    </lineage>
</organism>
<dbReference type="PROSITE" id="PS50015">
    <property type="entry name" value="SAP_B"/>
    <property type="match status" value="2"/>
</dbReference>
<dbReference type="EMBL" id="BEGY01000046">
    <property type="protein sequence ID" value="GAX79881.1"/>
    <property type="molecule type" value="Genomic_DNA"/>
</dbReference>
<dbReference type="Pfam" id="PF03489">
    <property type="entry name" value="SapB_2"/>
    <property type="match status" value="1"/>
</dbReference>
<dbReference type="SMART" id="SM00741">
    <property type="entry name" value="SapB"/>
    <property type="match status" value="2"/>
</dbReference>
<name>A0A250X9W2_9CHLO</name>
<evidence type="ECO:0000259" key="3">
    <source>
        <dbReference type="PROSITE" id="PS50015"/>
    </source>
</evidence>